<dbReference type="EMBL" id="CM042885">
    <property type="protein sequence ID" value="KAI4363748.1"/>
    <property type="molecule type" value="Genomic_DNA"/>
</dbReference>
<protein>
    <submittedName>
        <fullName evidence="1">Uncharacterized protein</fullName>
    </submittedName>
</protein>
<comment type="caution">
    <text evidence="1">The sequence shown here is derived from an EMBL/GenBank/DDBJ whole genome shotgun (WGS) entry which is preliminary data.</text>
</comment>
<accession>A0ACB9QB29</accession>
<sequence>MKGSTVRRLSTLLPNLTPKTDRPSFSGNPRKARDPLPIPHRTIPEPKGRDFDFVSVASSHLIHSDWEKLERLSSDFTPFRTKHVLLKIQRDYVLSLEFFNWVKVRIPGCHSRESHSILLHVLTKNGKFKSADSVMRSLTDSWGANWLNDHREFLHTILDTYRACDSSPRVLDGIFKSYSHMKKLRCATDAFCLMKEYGMLPKIESCNAFLSASLQMGRSDIMLSFYREMRRCRISPNVYTVNMIMGAYCSSGNVEKAVELFEGMEGMGLSQSLVSYNTLISGYCNKGLTGMAIKLKDRMEKGGIHPNVITFNTLINGFRKEAKLYEANRIIGEMKSMKVAPNTITYNSLIYGCSELGNSELGSRFFEDMEKNGVKADILTYNALILGFCKEGKTKKAAYLVKELDKKNLSPNSSTFSALILGQCVRNNPDRGFQLYKSMKRTGCQPNNETLNMLMCSFLKCKDIDGALDVMREMLHLLVIPDANVFLDLCRELCQQGKKKLVADLCDEMEEKDRIPAGFDRDQVLCS</sequence>
<name>A0ACB9QB29_9MYRT</name>
<gene>
    <name evidence="1" type="ORF">MLD38_019924</name>
</gene>
<evidence type="ECO:0000313" key="1">
    <source>
        <dbReference type="EMBL" id="KAI4363748.1"/>
    </source>
</evidence>
<keyword evidence="2" id="KW-1185">Reference proteome</keyword>
<reference evidence="2" key="1">
    <citation type="journal article" date="2023" name="Front. Plant Sci.">
        <title>Chromosomal-level genome assembly of Melastoma candidum provides insights into trichome evolution.</title>
        <authorList>
            <person name="Zhong Y."/>
            <person name="Wu W."/>
            <person name="Sun C."/>
            <person name="Zou P."/>
            <person name="Liu Y."/>
            <person name="Dai S."/>
            <person name="Zhou R."/>
        </authorList>
    </citation>
    <scope>NUCLEOTIDE SEQUENCE [LARGE SCALE GENOMIC DNA]</scope>
</reference>
<proteinExistence type="predicted"/>
<dbReference type="Proteomes" id="UP001057402">
    <property type="component" value="Chromosome 6"/>
</dbReference>
<organism evidence="1 2">
    <name type="scientific">Melastoma candidum</name>
    <dbReference type="NCBI Taxonomy" id="119954"/>
    <lineage>
        <taxon>Eukaryota</taxon>
        <taxon>Viridiplantae</taxon>
        <taxon>Streptophyta</taxon>
        <taxon>Embryophyta</taxon>
        <taxon>Tracheophyta</taxon>
        <taxon>Spermatophyta</taxon>
        <taxon>Magnoliopsida</taxon>
        <taxon>eudicotyledons</taxon>
        <taxon>Gunneridae</taxon>
        <taxon>Pentapetalae</taxon>
        <taxon>rosids</taxon>
        <taxon>malvids</taxon>
        <taxon>Myrtales</taxon>
        <taxon>Melastomataceae</taxon>
        <taxon>Melastomatoideae</taxon>
        <taxon>Melastomateae</taxon>
        <taxon>Melastoma</taxon>
    </lineage>
</organism>
<evidence type="ECO:0000313" key="2">
    <source>
        <dbReference type="Proteomes" id="UP001057402"/>
    </source>
</evidence>